<dbReference type="AlphaFoldDB" id="A0A2P2M9V5"/>
<reference evidence="1" key="1">
    <citation type="submission" date="2018-02" db="EMBL/GenBank/DDBJ databases">
        <title>Rhizophora mucronata_Transcriptome.</title>
        <authorList>
            <person name="Meera S.P."/>
            <person name="Sreeshan A."/>
            <person name="Augustine A."/>
        </authorList>
    </citation>
    <scope>NUCLEOTIDE SEQUENCE</scope>
    <source>
        <tissue evidence="1">Leaf</tissue>
    </source>
</reference>
<name>A0A2P2M9V5_RHIMU</name>
<proteinExistence type="predicted"/>
<protein>
    <submittedName>
        <fullName evidence="1">Uncharacterized protein MANES_01G197300</fullName>
    </submittedName>
</protein>
<dbReference type="EMBL" id="GGEC01046488">
    <property type="protein sequence ID" value="MBX26972.1"/>
    <property type="molecule type" value="Transcribed_RNA"/>
</dbReference>
<evidence type="ECO:0000313" key="1">
    <source>
        <dbReference type="EMBL" id="MBX26972.1"/>
    </source>
</evidence>
<accession>A0A2P2M9V5</accession>
<organism evidence="1">
    <name type="scientific">Rhizophora mucronata</name>
    <name type="common">Asiatic mangrove</name>
    <dbReference type="NCBI Taxonomy" id="61149"/>
    <lineage>
        <taxon>Eukaryota</taxon>
        <taxon>Viridiplantae</taxon>
        <taxon>Streptophyta</taxon>
        <taxon>Embryophyta</taxon>
        <taxon>Tracheophyta</taxon>
        <taxon>Spermatophyta</taxon>
        <taxon>Magnoliopsida</taxon>
        <taxon>eudicotyledons</taxon>
        <taxon>Gunneridae</taxon>
        <taxon>Pentapetalae</taxon>
        <taxon>rosids</taxon>
        <taxon>fabids</taxon>
        <taxon>Malpighiales</taxon>
        <taxon>Rhizophoraceae</taxon>
        <taxon>Rhizophora</taxon>
    </lineage>
</organism>
<sequence>MLENYTTEEIWASDGDQFIAILLLCYMQAFNCRMVPLVQSWGSLSRFLSYLV</sequence>